<dbReference type="EMBL" id="AMEQ01000037">
    <property type="protein sequence ID" value="EKY00662.1"/>
    <property type="molecule type" value="Genomic_DNA"/>
</dbReference>
<keyword evidence="7" id="KW-0406">Ion transport</keyword>
<evidence type="ECO:0000256" key="7">
    <source>
        <dbReference type="ARBA" id="ARBA00023065"/>
    </source>
</evidence>
<feature type="signal peptide" evidence="13">
    <location>
        <begin position="1"/>
        <end position="28"/>
    </location>
</feature>
<sequence length="777" mass="85393">MKQHSKSTLRLTLIWGITALLSPTLASAEGQDSLAQHLLDEVVISGYVPQRMTAPSGQAPVSLTWINSKELGLYRIQSVTDLTSRVPSLFIPDYGSKRSAAIYLRGSGARSTGQTIGLYLDGVPVLNKSGFNLDLPGISGIEVLRGPQGTLYGRNAMSGIINYYTRSAFDRPGGEARLSAGTHGYLRASVEQALRLSETLGLSYGLSGSIRQGYFYNETTKAKQDSLRMVAGFVKLELRPNDRLDMALSLQGDYVNQGGFPYRLLDIQTRKPLALSADSPETYERHTATARFLIGYRLSEGIQLQSASSYQYLYDRAQLDMDASSMRLFMADQRLREHGFTQEFILKGLPSEEAKYRWSAGLFGYYDAKKIDVPVTYSPRGASLLIAQGIAQMKRQIAARNPQAAARIPAYQYVPRPGGADAVNLNAFSMPDWGLALYHESALALGKAFTLTAGLRLDYERHDLDYDVRGLEDFALKNPTDNSVIAGQAVSLRGAQKSEYWHLIPKLALQWKPLDHLALHATITRGHKAGGFNEQSFSDLVVQVQTQNTLSAGAGLGRPFDTTTLPERTSYRPEHSWSYEIGGRYDDPTLGLRLEGSVYLMQVRDLQLTRFVSTGAGRIVGNAGGSRSLGVEFSASKRLLGSLSAQVTYSLTDARFTEETGRAKKGNVVPFIPQHTFSGMLSFNERVGGKFRLFGEAECMGFGRIYWTEDNSTSEPLQTNLRARLGVAYDRLSLALWGNNLADRSYTIFSAASPMPNGAMVQTSAPRSLGIDLCVRL</sequence>
<evidence type="ECO:0000256" key="2">
    <source>
        <dbReference type="ARBA" id="ARBA00022448"/>
    </source>
</evidence>
<dbReference type="Gene3D" id="2.40.170.20">
    <property type="entry name" value="TonB-dependent receptor, beta-barrel domain"/>
    <property type="match status" value="1"/>
</dbReference>
<evidence type="ECO:0000256" key="12">
    <source>
        <dbReference type="RuleBase" id="RU003357"/>
    </source>
</evidence>
<dbReference type="GO" id="GO:0006826">
    <property type="term" value="P:iron ion transport"/>
    <property type="evidence" value="ECO:0007669"/>
    <property type="project" value="UniProtKB-KW"/>
</dbReference>
<dbReference type="InterPro" id="IPR012910">
    <property type="entry name" value="Plug_dom"/>
</dbReference>
<dbReference type="Pfam" id="PF07715">
    <property type="entry name" value="Plug"/>
    <property type="match status" value="1"/>
</dbReference>
<evidence type="ECO:0000256" key="10">
    <source>
        <dbReference type="ARBA" id="ARBA00023237"/>
    </source>
</evidence>
<evidence type="ECO:0000256" key="8">
    <source>
        <dbReference type="ARBA" id="ARBA00023077"/>
    </source>
</evidence>
<keyword evidence="16" id="KW-0675">Receptor</keyword>
<dbReference type="InterPro" id="IPR039426">
    <property type="entry name" value="TonB-dep_rcpt-like"/>
</dbReference>
<dbReference type="SUPFAM" id="SSF56935">
    <property type="entry name" value="Porins"/>
    <property type="match status" value="1"/>
</dbReference>
<dbReference type="Proteomes" id="UP000010408">
    <property type="component" value="Unassembled WGS sequence"/>
</dbReference>
<keyword evidence="3 11" id="KW-1134">Transmembrane beta strand</keyword>
<keyword evidence="6" id="KW-0408">Iron</keyword>
<comment type="subcellular location">
    <subcellularLocation>
        <location evidence="1 11">Cell outer membrane</location>
        <topology evidence="1 11">Multi-pass membrane protein</topology>
    </subcellularLocation>
</comment>
<evidence type="ECO:0000259" key="14">
    <source>
        <dbReference type="Pfam" id="PF00593"/>
    </source>
</evidence>
<evidence type="ECO:0000256" key="13">
    <source>
        <dbReference type="SAM" id="SignalP"/>
    </source>
</evidence>
<evidence type="ECO:0000259" key="15">
    <source>
        <dbReference type="Pfam" id="PF07715"/>
    </source>
</evidence>
<evidence type="ECO:0000256" key="9">
    <source>
        <dbReference type="ARBA" id="ARBA00023136"/>
    </source>
</evidence>
<proteinExistence type="inferred from homology"/>
<dbReference type="PANTHER" id="PTHR32552">
    <property type="entry name" value="FERRICHROME IRON RECEPTOR-RELATED"/>
    <property type="match status" value="1"/>
</dbReference>
<dbReference type="PROSITE" id="PS52016">
    <property type="entry name" value="TONB_DEPENDENT_REC_3"/>
    <property type="match status" value="1"/>
</dbReference>
<reference evidence="16 17" key="1">
    <citation type="submission" date="2012-05" db="EMBL/GenBank/DDBJ databases">
        <authorList>
            <person name="Weinstock G."/>
            <person name="Sodergren E."/>
            <person name="Lobos E.A."/>
            <person name="Fulton L."/>
            <person name="Fulton R."/>
            <person name="Courtney L."/>
            <person name="Fronick C."/>
            <person name="O'Laughlin M."/>
            <person name="Godfrey J."/>
            <person name="Wilson R.M."/>
            <person name="Miner T."/>
            <person name="Farmer C."/>
            <person name="Delehaunty K."/>
            <person name="Cordes M."/>
            <person name="Minx P."/>
            <person name="Tomlinson C."/>
            <person name="Chen J."/>
            <person name="Wollam A."/>
            <person name="Pepin K.H."/>
            <person name="Bhonagiri V."/>
            <person name="Zhang X."/>
            <person name="Suruliraj S."/>
            <person name="Warren W."/>
            <person name="Mitreva M."/>
            <person name="Mardis E.R."/>
            <person name="Wilson R.K."/>
        </authorList>
    </citation>
    <scope>NUCLEOTIDE SEQUENCE [LARGE SCALE GENOMIC DNA]</scope>
    <source>
        <strain evidence="16 17">F0037</strain>
    </source>
</reference>
<keyword evidence="8 12" id="KW-0798">TonB box</keyword>
<keyword evidence="4" id="KW-0410">Iron transport</keyword>
<dbReference type="InterPro" id="IPR036942">
    <property type="entry name" value="Beta-barrel_TonB_sf"/>
</dbReference>
<evidence type="ECO:0000256" key="1">
    <source>
        <dbReference type="ARBA" id="ARBA00004571"/>
    </source>
</evidence>
<evidence type="ECO:0000256" key="5">
    <source>
        <dbReference type="ARBA" id="ARBA00022692"/>
    </source>
</evidence>
<dbReference type="RefSeq" id="WP_005467484.1">
    <property type="nucleotide sequence ID" value="NZ_KB291032.1"/>
</dbReference>
<comment type="caution">
    <text evidence="16">The sequence shown here is derived from an EMBL/GenBank/DDBJ whole genome shotgun (WGS) entry which is preliminary data.</text>
</comment>
<evidence type="ECO:0000313" key="17">
    <source>
        <dbReference type="Proteomes" id="UP000010408"/>
    </source>
</evidence>
<name>L1NBS0_9PORP</name>
<dbReference type="HOGENOM" id="CLU_008287_15_2_10"/>
<feature type="domain" description="TonB-dependent receptor plug" evidence="15">
    <location>
        <begin position="58"/>
        <end position="160"/>
    </location>
</feature>
<dbReference type="GO" id="GO:0009279">
    <property type="term" value="C:cell outer membrane"/>
    <property type="evidence" value="ECO:0007669"/>
    <property type="project" value="UniProtKB-SubCell"/>
</dbReference>
<keyword evidence="13" id="KW-0732">Signal</keyword>
<keyword evidence="10 11" id="KW-0998">Cell outer membrane</keyword>
<keyword evidence="2 11" id="KW-0813">Transport</keyword>
<gene>
    <name evidence="16" type="ORF">HMPREF9134_01399</name>
</gene>
<evidence type="ECO:0000256" key="4">
    <source>
        <dbReference type="ARBA" id="ARBA00022496"/>
    </source>
</evidence>
<dbReference type="AlphaFoldDB" id="L1NBS0"/>
<feature type="chain" id="PRO_5003954983" evidence="13">
    <location>
        <begin position="29"/>
        <end position="777"/>
    </location>
</feature>
<keyword evidence="9 11" id="KW-0472">Membrane</keyword>
<feature type="domain" description="TonB-dependent receptor-like beta-barrel" evidence="14">
    <location>
        <begin position="434"/>
        <end position="741"/>
    </location>
</feature>
<dbReference type="PATRIC" id="fig|1127696.3.peg.1264"/>
<dbReference type="InterPro" id="IPR000531">
    <property type="entry name" value="Beta-barrel_TonB"/>
</dbReference>
<dbReference type="STRING" id="1127696.HMPREF9134_01399"/>
<dbReference type="eggNOG" id="COG4771">
    <property type="taxonomic scope" value="Bacteria"/>
</dbReference>
<keyword evidence="5 11" id="KW-0812">Transmembrane</keyword>
<organism evidence="16 17">
    <name type="scientific">Porphyromonas catoniae F0037</name>
    <dbReference type="NCBI Taxonomy" id="1127696"/>
    <lineage>
        <taxon>Bacteria</taxon>
        <taxon>Pseudomonadati</taxon>
        <taxon>Bacteroidota</taxon>
        <taxon>Bacteroidia</taxon>
        <taxon>Bacteroidales</taxon>
        <taxon>Porphyromonadaceae</taxon>
        <taxon>Porphyromonas</taxon>
    </lineage>
</organism>
<evidence type="ECO:0000313" key="16">
    <source>
        <dbReference type="EMBL" id="EKY00662.1"/>
    </source>
</evidence>
<protein>
    <submittedName>
        <fullName evidence="16">TonB-dependent receptor</fullName>
    </submittedName>
</protein>
<dbReference type="PANTHER" id="PTHR32552:SF81">
    <property type="entry name" value="TONB-DEPENDENT OUTER MEMBRANE RECEPTOR"/>
    <property type="match status" value="1"/>
</dbReference>
<dbReference type="Pfam" id="PF00593">
    <property type="entry name" value="TonB_dep_Rec_b-barrel"/>
    <property type="match status" value="1"/>
</dbReference>
<evidence type="ECO:0000256" key="11">
    <source>
        <dbReference type="PROSITE-ProRule" id="PRU01360"/>
    </source>
</evidence>
<comment type="similarity">
    <text evidence="11 12">Belongs to the TonB-dependent receptor family.</text>
</comment>
<evidence type="ECO:0000256" key="6">
    <source>
        <dbReference type="ARBA" id="ARBA00023004"/>
    </source>
</evidence>
<accession>L1NBS0</accession>
<evidence type="ECO:0000256" key="3">
    <source>
        <dbReference type="ARBA" id="ARBA00022452"/>
    </source>
</evidence>